<dbReference type="Proteomes" id="UP000256970">
    <property type="component" value="Unassembled WGS sequence"/>
</dbReference>
<feature type="transmembrane region" description="Helical" evidence="2">
    <location>
        <begin position="239"/>
        <end position="259"/>
    </location>
</feature>
<keyword evidence="2" id="KW-1133">Transmembrane helix</keyword>
<feature type="transmembrane region" description="Helical" evidence="2">
    <location>
        <begin position="142"/>
        <end position="162"/>
    </location>
</feature>
<feature type="coiled-coil region" evidence="1">
    <location>
        <begin position="47"/>
        <end position="129"/>
    </location>
</feature>
<dbReference type="PANTHER" id="PTHR36383:SF1">
    <property type="entry name" value="PROTEIN, PUTATIVE-RELATED"/>
    <property type="match status" value="1"/>
</dbReference>
<organism evidence="3 5">
    <name type="scientific">Tetradesmus obliquus</name>
    <name type="common">Green alga</name>
    <name type="synonym">Acutodesmus obliquus</name>
    <dbReference type="NCBI Taxonomy" id="3088"/>
    <lineage>
        <taxon>Eukaryota</taxon>
        <taxon>Viridiplantae</taxon>
        <taxon>Chlorophyta</taxon>
        <taxon>core chlorophytes</taxon>
        <taxon>Chlorophyceae</taxon>
        <taxon>CS clade</taxon>
        <taxon>Sphaeropleales</taxon>
        <taxon>Scenedesmaceae</taxon>
        <taxon>Tetradesmus</taxon>
    </lineage>
</organism>
<feature type="transmembrane region" description="Helical" evidence="2">
    <location>
        <begin position="201"/>
        <end position="219"/>
    </location>
</feature>
<keyword evidence="2" id="KW-0472">Membrane</keyword>
<keyword evidence="2" id="KW-0812">Transmembrane</keyword>
<evidence type="ECO:0000313" key="3">
    <source>
        <dbReference type="EMBL" id="SZX72018.1"/>
    </source>
</evidence>
<dbReference type="AlphaFoldDB" id="A0A383W2Y2"/>
<evidence type="ECO:0000313" key="5">
    <source>
        <dbReference type="Proteomes" id="UP000256970"/>
    </source>
</evidence>
<evidence type="ECO:0000256" key="2">
    <source>
        <dbReference type="SAM" id="Phobius"/>
    </source>
</evidence>
<dbReference type="STRING" id="3088.A0A383W2Y2"/>
<keyword evidence="1" id="KW-0175">Coiled coil</keyword>
<proteinExistence type="predicted"/>
<feature type="transmembrane region" description="Helical" evidence="2">
    <location>
        <begin position="168"/>
        <end position="189"/>
    </location>
</feature>
<dbReference type="EMBL" id="FNXT01001094">
    <property type="protein sequence ID" value="SZX72018.1"/>
    <property type="molecule type" value="Genomic_DNA"/>
</dbReference>
<gene>
    <name evidence="3" type="ORF">BQ4739_LOCUS12115</name>
    <name evidence="4" type="ORF">BQ4739_LOCUS13462</name>
</gene>
<sequence length="273" mass="27756">MLSRAAASTQADEVAADKALEAIALEAGLADLARQALSADPEAAAQLKRYEAAVVRLEKAKAAEKELEAIMKDAMKAAAEQDASAAAAARNRADQLMAEAEVAAAERLLQAAEIEYSSAMQEQRRLSRAVGMDGDRVESGKAAALAAAGGLAGSLPFLLSASEPGLQSILSLGASIAGCLLFGVTYRYAVREDATNMHLRGGAVAAFGLVKALGAADVIQATADAGDVFSAVVIGNSALYAAQCMLLFGFAAAAVEAGFSNGMVKRMGGTTGQ</sequence>
<protein>
    <submittedName>
        <fullName evidence="3">Uncharacterized protein</fullName>
    </submittedName>
</protein>
<evidence type="ECO:0000313" key="4">
    <source>
        <dbReference type="EMBL" id="SZX73360.1"/>
    </source>
</evidence>
<keyword evidence="5" id="KW-1185">Reference proteome</keyword>
<dbReference type="PANTHER" id="PTHR36383">
    <property type="entry name" value="OS09G0529350 PROTEIN"/>
    <property type="match status" value="1"/>
</dbReference>
<evidence type="ECO:0000256" key="1">
    <source>
        <dbReference type="SAM" id="Coils"/>
    </source>
</evidence>
<reference evidence="3 5" key="1">
    <citation type="submission" date="2016-10" db="EMBL/GenBank/DDBJ databases">
        <authorList>
            <person name="Cai Z."/>
        </authorList>
    </citation>
    <scope>NUCLEOTIDE SEQUENCE [LARGE SCALE GENOMIC DNA]</scope>
</reference>
<name>A0A383W2Y2_TETOB</name>
<accession>A0A383W2Y2</accession>
<dbReference type="EMBL" id="FNXT01001188">
    <property type="protein sequence ID" value="SZX73360.1"/>
    <property type="molecule type" value="Genomic_DNA"/>
</dbReference>